<dbReference type="Pfam" id="PF06961">
    <property type="entry name" value="DUF1294"/>
    <property type="match status" value="1"/>
</dbReference>
<evidence type="ECO:0000313" key="4">
    <source>
        <dbReference type="Proteomes" id="UP000755667"/>
    </source>
</evidence>
<dbReference type="EMBL" id="JAFBXF010000001">
    <property type="protein sequence ID" value="MBM2415486.1"/>
    <property type="molecule type" value="Genomic_DNA"/>
</dbReference>
<dbReference type="RefSeq" id="WP_138488050.1">
    <property type="nucleotide sequence ID" value="NZ_JAFBWV010000001.1"/>
</dbReference>
<dbReference type="EMBL" id="JAFBXE010000001">
    <property type="protein sequence ID" value="MBM2410819.1"/>
    <property type="molecule type" value="Genomic_DNA"/>
</dbReference>
<name>A0A9Q2NP09_9RHOB</name>
<accession>A0A9Q2NP09</accession>
<comment type="caution">
    <text evidence="2">The sequence shown here is derived from an EMBL/GenBank/DDBJ whole genome shotgun (WGS) entry which is preliminary data.</text>
</comment>
<keyword evidence="1" id="KW-0812">Transmembrane</keyword>
<dbReference type="OrthoDB" id="72963at2"/>
<keyword evidence="5" id="KW-1185">Reference proteome</keyword>
<feature type="transmembrane region" description="Helical" evidence="1">
    <location>
        <begin position="39"/>
        <end position="57"/>
    </location>
</feature>
<evidence type="ECO:0000313" key="5">
    <source>
        <dbReference type="Proteomes" id="UP000809440"/>
    </source>
</evidence>
<sequence>MSGLILGCGVVAFVNGFAFLVFRIDKDRAIQGEWRVSETTLLTLAFFGGWFGAKAAQRRFRHKTRKEPFRTFLNLIPLLWLLLAVVVAHEADILNLPVFSTSQ</sequence>
<keyword evidence="1" id="KW-1133">Transmembrane helix</keyword>
<proteinExistence type="predicted"/>
<feature type="transmembrane region" description="Helical" evidence="1">
    <location>
        <begin position="69"/>
        <end position="89"/>
    </location>
</feature>
<reference evidence="2 5" key="1">
    <citation type="submission" date="2021-01" db="EMBL/GenBank/DDBJ databases">
        <title>Diatom-associated Roseobacters Show Island Model of Population Structure.</title>
        <authorList>
            <person name="Qu L."/>
            <person name="Feng X."/>
            <person name="Chen Y."/>
            <person name="Li L."/>
            <person name="Wang X."/>
            <person name="Hu Z."/>
            <person name="Wang H."/>
            <person name="Luo H."/>
        </authorList>
    </citation>
    <scope>NUCLEOTIDE SEQUENCE</scope>
    <source>
        <strain evidence="3 5">CC28-63</strain>
        <strain evidence="2">CC28-69</strain>
    </source>
</reference>
<evidence type="ECO:0000313" key="2">
    <source>
        <dbReference type="EMBL" id="MBM2410819.1"/>
    </source>
</evidence>
<dbReference type="Proteomes" id="UP000809440">
    <property type="component" value="Unassembled WGS sequence"/>
</dbReference>
<evidence type="ECO:0000313" key="3">
    <source>
        <dbReference type="EMBL" id="MBM2415486.1"/>
    </source>
</evidence>
<evidence type="ECO:0000256" key="1">
    <source>
        <dbReference type="SAM" id="Phobius"/>
    </source>
</evidence>
<protein>
    <submittedName>
        <fullName evidence="2">DUF1294 domain-containing protein</fullName>
    </submittedName>
</protein>
<dbReference type="InterPro" id="IPR010718">
    <property type="entry name" value="DUF1294"/>
</dbReference>
<dbReference type="AlphaFoldDB" id="A0A9Q2NP09"/>
<keyword evidence="1" id="KW-0472">Membrane</keyword>
<dbReference type="Proteomes" id="UP000755667">
    <property type="component" value="Unassembled WGS sequence"/>
</dbReference>
<organism evidence="2 4">
    <name type="scientific">Marivita cryptomonadis</name>
    <dbReference type="NCBI Taxonomy" id="505252"/>
    <lineage>
        <taxon>Bacteria</taxon>
        <taxon>Pseudomonadati</taxon>
        <taxon>Pseudomonadota</taxon>
        <taxon>Alphaproteobacteria</taxon>
        <taxon>Rhodobacterales</taxon>
        <taxon>Roseobacteraceae</taxon>
        <taxon>Marivita</taxon>
    </lineage>
</organism>
<gene>
    <name evidence="2" type="ORF">JQX41_00760</name>
    <name evidence="3" type="ORF">JQX48_00760</name>
</gene>